<dbReference type="OrthoDB" id="9803188at2"/>
<feature type="domain" description="Core-binding (CB)" evidence="3">
    <location>
        <begin position="1"/>
        <end position="54"/>
    </location>
</feature>
<dbReference type="InterPro" id="IPR044068">
    <property type="entry name" value="CB"/>
</dbReference>
<dbReference type="Gene3D" id="1.10.150.130">
    <property type="match status" value="1"/>
</dbReference>
<accession>A0A366ESF7</accession>
<dbReference type="Proteomes" id="UP000252118">
    <property type="component" value="Unassembled WGS sequence"/>
</dbReference>
<dbReference type="PROSITE" id="PS51900">
    <property type="entry name" value="CB"/>
    <property type="match status" value="1"/>
</dbReference>
<dbReference type="GO" id="GO:0003677">
    <property type="term" value="F:DNA binding"/>
    <property type="evidence" value="ECO:0007669"/>
    <property type="project" value="UniProtKB-UniRule"/>
</dbReference>
<evidence type="ECO:0000256" key="2">
    <source>
        <dbReference type="PROSITE-ProRule" id="PRU01248"/>
    </source>
</evidence>
<name>A0A366ESF7_9BACI</name>
<proteinExistence type="predicted"/>
<evidence type="ECO:0000259" key="3">
    <source>
        <dbReference type="PROSITE" id="PS51900"/>
    </source>
</evidence>
<evidence type="ECO:0000313" key="4">
    <source>
        <dbReference type="EMBL" id="RBP05318.1"/>
    </source>
</evidence>
<keyword evidence="1 2" id="KW-0238">DNA-binding</keyword>
<dbReference type="Pfam" id="PF14659">
    <property type="entry name" value="Phage_int_SAM_3"/>
    <property type="match status" value="1"/>
</dbReference>
<dbReference type="AlphaFoldDB" id="A0A366ESF7"/>
<dbReference type="InterPro" id="IPR010998">
    <property type="entry name" value="Integrase_recombinase_N"/>
</dbReference>
<dbReference type="InterPro" id="IPR004107">
    <property type="entry name" value="Integrase_SAM-like_N"/>
</dbReference>
<evidence type="ECO:0000256" key="1">
    <source>
        <dbReference type="ARBA" id="ARBA00023125"/>
    </source>
</evidence>
<sequence>MEKHICPFFGDKYLSDVMTQDIKEFYAKLKRGGYAQKTISSIHKFLSSFFQATI</sequence>
<organism evidence="4 5">
    <name type="scientific">Rossellomorea aquimaris</name>
    <dbReference type="NCBI Taxonomy" id="189382"/>
    <lineage>
        <taxon>Bacteria</taxon>
        <taxon>Bacillati</taxon>
        <taxon>Bacillota</taxon>
        <taxon>Bacilli</taxon>
        <taxon>Bacillales</taxon>
        <taxon>Bacillaceae</taxon>
        <taxon>Rossellomorea</taxon>
    </lineage>
</organism>
<dbReference type="InterPro" id="IPR011010">
    <property type="entry name" value="DNA_brk_join_enz"/>
</dbReference>
<comment type="caution">
    <text evidence="4">The sequence shown here is derived from an EMBL/GenBank/DDBJ whole genome shotgun (WGS) entry which is preliminary data.</text>
</comment>
<reference evidence="4 5" key="1">
    <citation type="submission" date="2018-06" db="EMBL/GenBank/DDBJ databases">
        <title>Freshwater and sediment microbial communities from various areas in North America, analyzing microbe dynamics in response to fracking.</title>
        <authorList>
            <person name="Lamendella R."/>
        </authorList>
    </citation>
    <scope>NUCLEOTIDE SEQUENCE [LARGE SCALE GENOMIC DNA]</scope>
    <source>
        <strain evidence="4 5">97B</strain>
    </source>
</reference>
<dbReference type="GO" id="GO:0015074">
    <property type="term" value="P:DNA integration"/>
    <property type="evidence" value="ECO:0007669"/>
    <property type="project" value="InterPro"/>
</dbReference>
<evidence type="ECO:0000313" key="5">
    <source>
        <dbReference type="Proteomes" id="UP000252118"/>
    </source>
</evidence>
<dbReference type="SUPFAM" id="SSF56349">
    <property type="entry name" value="DNA breaking-rejoining enzymes"/>
    <property type="match status" value="1"/>
</dbReference>
<gene>
    <name evidence="4" type="ORF">DET59_10435</name>
</gene>
<protein>
    <submittedName>
        <fullName evidence="4">Integrase-like protein</fullName>
    </submittedName>
</protein>
<dbReference type="EMBL" id="QNRJ01000004">
    <property type="protein sequence ID" value="RBP05318.1"/>
    <property type="molecule type" value="Genomic_DNA"/>
</dbReference>